<dbReference type="VEuPathDB" id="FungiDB:BD410DRAFT_206487"/>
<evidence type="ECO:0000313" key="2">
    <source>
        <dbReference type="Proteomes" id="UP000294933"/>
    </source>
</evidence>
<gene>
    <name evidence="1" type="ORF">BD410DRAFT_206487</name>
</gene>
<keyword evidence="2" id="KW-1185">Reference proteome</keyword>
<accession>A0A4Y7Q6Q8</accession>
<protein>
    <submittedName>
        <fullName evidence="1">Uncharacterized protein</fullName>
    </submittedName>
</protein>
<dbReference type="AlphaFoldDB" id="A0A4Y7Q6Q8"/>
<dbReference type="Proteomes" id="UP000294933">
    <property type="component" value="Unassembled WGS sequence"/>
</dbReference>
<evidence type="ECO:0000313" key="1">
    <source>
        <dbReference type="EMBL" id="TDL22520.1"/>
    </source>
</evidence>
<organism evidence="1 2">
    <name type="scientific">Rickenella mellea</name>
    <dbReference type="NCBI Taxonomy" id="50990"/>
    <lineage>
        <taxon>Eukaryota</taxon>
        <taxon>Fungi</taxon>
        <taxon>Dikarya</taxon>
        <taxon>Basidiomycota</taxon>
        <taxon>Agaricomycotina</taxon>
        <taxon>Agaricomycetes</taxon>
        <taxon>Hymenochaetales</taxon>
        <taxon>Rickenellaceae</taxon>
        <taxon>Rickenella</taxon>
    </lineage>
</organism>
<dbReference type="STRING" id="50990.A0A4Y7Q6Q8"/>
<name>A0A4Y7Q6Q8_9AGAM</name>
<proteinExistence type="predicted"/>
<reference evidence="1 2" key="1">
    <citation type="submission" date="2018-06" db="EMBL/GenBank/DDBJ databases">
        <title>A transcriptomic atlas of mushroom development highlights an independent origin of complex multicellularity.</title>
        <authorList>
            <consortium name="DOE Joint Genome Institute"/>
            <person name="Krizsan K."/>
            <person name="Almasi E."/>
            <person name="Merenyi Z."/>
            <person name="Sahu N."/>
            <person name="Viragh M."/>
            <person name="Koszo T."/>
            <person name="Mondo S."/>
            <person name="Kiss B."/>
            <person name="Balint B."/>
            <person name="Kues U."/>
            <person name="Barry K."/>
            <person name="Hegedus J.C."/>
            <person name="Henrissat B."/>
            <person name="Johnson J."/>
            <person name="Lipzen A."/>
            <person name="Ohm R."/>
            <person name="Nagy I."/>
            <person name="Pangilinan J."/>
            <person name="Yan J."/>
            <person name="Xiong Y."/>
            <person name="Grigoriev I.V."/>
            <person name="Hibbett D.S."/>
            <person name="Nagy L.G."/>
        </authorList>
    </citation>
    <scope>NUCLEOTIDE SEQUENCE [LARGE SCALE GENOMIC DNA]</scope>
    <source>
        <strain evidence="1 2">SZMC22713</strain>
    </source>
</reference>
<sequence>MTTKSTEKVVHSKASPLDVLAKARLDSGVHVAMSPNMVIVPEVSVTRGERFQARMDGMYAWAEFAKWPSFHIRGLDHLSCIPMRPEWKESRKFMGWRSEIMLKYRSELEHVLWKDLREEDYSSKDPLDLEMGTLSPQIIKELQETRLHVMRLTKLISSKISDGKQEPNIDDPNT</sequence>
<dbReference type="EMBL" id="ML170174">
    <property type="protein sequence ID" value="TDL22520.1"/>
    <property type="molecule type" value="Genomic_DNA"/>
</dbReference>